<feature type="transmembrane region" description="Helical" evidence="1">
    <location>
        <begin position="76"/>
        <end position="96"/>
    </location>
</feature>
<evidence type="ECO:0000313" key="3">
    <source>
        <dbReference type="Proteomes" id="UP000186079"/>
    </source>
</evidence>
<protein>
    <submittedName>
        <fullName evidence="2">Phage holin, lambda family</fullName>
    </submittedName>
</protein>
<dbReference type="AlphaFoldDB" id="A0A1N6UJN5"/>
<dbReference type="InterPro" id="IPR006481">
    <property type="entry name" value="Phage_lambda_GpS_holin"/>
</dbReference>
<keyword evidence="1" id="KW-1133">Transmembrane helix</keyword>
<dbReference type="NCBIfam" id="TIGR01594">
    <property type="entry name" value="holin_lambda"/>
    <property type="match status" value="1"/>
</dbReference>
<feature type="transmembrane region" description="Helical" evidence="1">
    <location>
        <begin position="49"/>
        <end position="70"/>
    </location>
</feature>
<keyword evidence="1" id="KW-0812">Transmembrane</keyword>
<proteinExistence type="predicted"/>
<dbReference type="Proteomes" id="UP000186079">
    <property type="component" value="Unassembled WGS sequence"/>
</dbReference>
<feature type="transmembrane region" description="Helical" evidence="1">
    <location>
        <begin position="20"/>
        <end position="37"/>
    </location>
</feature>
<sequence>MNNMPDRPETWGFFAAWLENNFPGLYAGGLAFLIAVWRNIYTGGKFRQYALEAPLCGLLGVGVSYGPSLIGAPPQAGVFLACMVGLFGVEASRAAAKRLLDRKVDSL</sequence>
<evidence type="ECO:0000313" key="2">
    <source>
        <dbReference type="EMBL" id="SIQ65823.1"/>
    </source>
</evidence>
<keyword evidence="1" id="KW-0472">Membrane</keyword>
<evidence type="ECO:0000256" key="1">
    <source>
        <dbReference type="SAM" id="Phobius"/>
    </source>
</evidence>
<name>A0A1N6UJN5_9PSED</name>
<dbReference type="Pfam" id="PF05106">
    <property type="entry name" value="Phage_holin_3_1"/>
    <property type="match status" value="1"/>
</dbReference>
<organism evidence="2 3">
    <name type="scientific">Pseudomonas flexibilis</name>
    <dbReference type="NCBI Taxonomy" id="706570"/>
    <lineage>
        <taxon>Bacteria</taxon>
        <taxon>Pseudomonadati</taxon>
        <taxon>Pseudomonadota</taxon>
        <taxon>Gammaproteobacteria</taxon>
        <taxon>Pseudomonadales</taxon>
        <taxon>Pseudomonadaceae</taxon>
        <taxon>Pseudomonas</taxon>
    </lineage>
</organism>
<dbReference type="EMBL" id="FTMC01000008">
    <property type="protein sequence ID" value="SIQ65823.1"/>
    <property type="molecule type" value="Genomic_DNA"/>
</dbReference>
<gene>
    <name evidence="2" type="ORF">SAMN05421672_108166</name>
</gene>
<accession>A0A1N6UJN5</accession>
<reference evidence="2 3" key="1">
    <citation type="submission" date="2017-01" db="EMBL/GenBank/DDBJ databases">
        <authorList>
            <person name="Mah S.A."/>
            <person name="Swanson W.J."/>
            <person name="Moy G.W."/>
            <person name="Vacquier V.D."/>
        </authorList>
    </citation>
    <scope>NUCLEOTIDE SEQUENCE [LARGE SCALE GENOMIC DNA]</scope>
    <source>
        <strain evidence="2 3">ATCC 29606</strain>
    </source>
</reference>